<name>A0A1V8MA68_9GAMM</name>
<dbReference type="EMBL" id="LPUF01000001">
    <property type="protein sequence ID" value="OQK18426.1"/>
    <property type="molecule type" value="Genomic_DNA"/>
</dbReference>
<protein>
    <submittedName>
        <fullName evidence="2">Uncharacterized protein</fullName>
    </submittedName>
</protein>
<sequence length="78" mass="9243">MNKTSSKHTSKAAVKHQFSETDDSSDDDIIDTSVNEYMQYAMEDERASKKFAARRKIDMYMEKKRLREELNYSSFDDF</sequence>
<accession>A0A1V8MA68</accession>
<feature type="region of interest" description="Disordered" evidence="1">
    <location>
        <begin position="1"/>
        <end position="29"/>
    </location>
</feature>
<organism evidence="2 3">
    <name type="scientific">Methyloprofundus sedimenti</name>
    <dbReference type="NCBI Taxonomy" id="1420851"/>
    <lineage>
        <taxon>Bacteria</taxon>
        <taxon>Pseudomonadati</taxon>
        <taxon>Pseudomonadota</taxon>
        <taxon>Gammaproteobacteria</taxon>
        <taxon>Methylococcales</taxon>
        <taxon>Methylococcaceae</taxon>
        <taxon>Methyloprofundus</taxon>
    </lineage>
</organism>
<dbReference type="NCBIfam" id="NF046101">
    <property type="entry name" value="PA3496_fam"/>
    <property type="match status" value="1"/>
</dbReference>
<dbReference type="RefSeq" id="WP_080523027.1">
    <property type="nucleotide sequence ID" value="NZ_LPUF01000001.1"/>
</dbReference>
<reference evidence="2 3" key="1">
    <citation type="submission" date="2015-12" db="EMBL/GenBank/DDBJ databases">
        <authorList>
            <person name="Shamseldin A."/>
            <person name="Moawad H."/>
            <person name="Abd El-Rahim W.M."/>
            <person name="Sadowsky M.J."/>
        </authorList>
    </citation>
    <scope>NUCLEOTIDE SEQUENCE [LARGE SCALE GENOMIC DNA]</scope>
    <source>
        <strain evidence="2 3">WF1</strain>
    </source>
</reference>
<dbReference type="Proteomes" id="UP000191980">
    <property type="component" value="Unassembled WGS sequence"/>
</dbReference>
<evidence type="ECO:0000256" key="1">
    <source>
        <dbReference type="SAM" id="MobiDB-lite"/>
    </source>
</evidence>
<gene>
    <name evidence="2" type="ORF">AU255_11595</name>
</gene>
<feature type="compositionally biased region" description="Basic residues" evidence="1">
    <location>
        <begin position="1"/>
        <end position="14"/>
    </location>
</feature>
<proteinExistence type="predicted"/>
<dbReference type="InterPro" id="IPR058059">
    <property type="entry name" value="PA3496-like"/>
</dbReference>
<evidence type="ECO:0000313" key="2">
    <source>
        <dbReference type="EMBL" id="OQK18426.1"/>
    </source>
</evidence>
<feature type="compositionally biased region" description="Acidic residues" evidence="1">
    <location>
        <begin position="20"/>
        <end position="29"/>
    </location>
</feature>
<keyword evidence="3" id="KW-1185">Reference proteome</keyword>
<dbReference type="OrthoDB" id="5570269at2"/>
<evidence type="ECO:0000313" key="3">
    <source>
        <dbReference type="Proteomes" id="UP000191980"/>
    </source>
</evidence>
<dbReference type="AlphaFoldDB" id="A0A1V8MA68"/>
<comment type="caution">
    <text evidence="2">The sequence shown here is derived from an EMBL/GenBank/DDBJ whole genome shotgun (WGS) entry which is preliminary data.</text>
</comment>
<dbReference type="STRING" id="1420851.AU255_11595"/>